<sequence length="315" mass="33913">MIAVPPALVGSATATWGDEGRRWVAALPGLVDDVAHDWALRVGEPYVLSYHWVAPVTDAAGRRAVLKLGPPGPGHLRDEAAALRAFDGHGAVRLLAEDADRGVLLLERAEPGTLARDLLTGDDRSRPLAARDADATAALVTVANRLHRTAAAPLPDVTTQREAFAGYLRTFSGRGPLPRELVERADRLFGELCSDRTRTAVVHGDLHHDNVLRAEREPWLAIDPHGLVGDPAYEAAAMLWNPDPDRRDPSLLALVPARIEQLADGLGQPVERVTAWGFAVAMLSEVWDTEGRDAPGPPGRALDVARLLSRTAPVR</sequence>
<dbReference type="SUPFAM" id="SSF56112">
    <property type="entry name" value="Protein kinase-like (PK-like)"/>
    <property type="match status" value="1"/>
</dbReference>
<organism evidence="1 2">
    <name type="scientific">Cryptosporangium japonicum</name>
    <dbReference type="NCBI Taxonomy" id="80872"/>
    <lineage>
        <taxon>Bacteria</taxon>
        <taxon>Bacillati</taxon>
        <taxon>Actinomycetota</taxon>
        <taxon>Actinomycetes</taxon>
        <taxon>Cryptosporangiales</taxon>
        <taxon>Cryptosporangiaceae</taxon>
        <taxon>Cryptosporangium</taxon>
    </lineage>
</organism>
<evidence type="ECO:0000313" key="2">
    <source>
        <dbReference type="Proteomes" id="UP001500967"/>
    </source>
</evidence>
<evidence type="ECO:0000313" key="1">
    <source>
        <dbReference type="EMBL" id="GAA0267810.1"/>
    </source>
</evidence>
<name>A0ABP3EL23_9ACTN</name>
<dbReference type="Proteomes" id="UP001500967">
    <property type="component" value="Unassembled WGS sequence"/>
</dbReference>
<comment type="caution">
    <text evidence="1">The sequence shown here is derived from an EMBL/GenBank/DDBJ whole genome shotgun (WGS) entry which is preliminary data.</text>
</comment>
<reference evidence="2" key="1">
    <citation type="journal article" date="2019" name="Int. J. Syst. Evol. Microbiol.">
        <title>The Global Catalogue of Microorganisms (GCM) 10K type strain sequencing project: providing services to taxonomists for standard genome sequencing and annotation.</title>
        <authorList>
            <consortium name="The Broad Institute Genomics Platform"/>
            <consortium name="The Broad Institute Genome Sequencing Center for Infectious Disease"/>
            <person name="Wu L."/>
            <person name="Ma J."/>
        </authorList>
    </citation>
    <scope>NUCLEOTIDE SEQUENCE [LARGE SCALE GENOMIC DNA]</scope>
    <source>
        <strain evidence="2">JCM 10425</strain>
    </source>
</reference>
<keyword evidence="2" id="KW-1185">Reference proteome</keyword>
<protein>
    <submittedName>
        <fullName evidence="1">Aminoglycoside phosphotransferase family protein</fullName>
    </submittedName>
</protein>
<gene>
    <name evidence="1" type="ORF">GCM10009539_63340</name>
</gene>
<dbReference type="Pfam" id="PF04655">
    <property type="entry name" value="APH_6_hur"/>
    <property type="match status" value="1"/>
</dbReference>
<dbReference type="InterPro" id="IPR011009">
    <property type="entry name" value="Kinase-like_dom_sf"/>
</dbReference>
<dbReference type="Gene3D" id="3.90.1200.10">
    <property type="match status" value="1"/>
</dbReference>
<proteinExistence type="predicted"/>
<accession>A0ABP3EL23</accession>
<dbReference type="RefSeq" id="WP_344652600.1">
    <property type="nucleotide sequence ID" value="NZ_BAAAGX010000028.1"/>
</dbReference>
<dbReference type="InterPro" id="IPR006748">
    <property type="entry name" value="NH2Glyco/OHUrea_AB-resist_kin"/>
</dbReference>
<dbReference type="EMBL" id="BAAAGX010000028">
    <property type="protein sequence ID" value="GAA0267810.1"/>
    <property type="molecule type" value="Genomic_DNA"/>
</dbReference>